<dbReference type="GO" id="GO:0033553">
    <property type="term" value="C:rDNA heterochromatin"/>
    <property type="evidence" value="ECO:0007669"/>
    <property type="project" value="TreeGrafter"/>
</dbReference>
<dbReference type="EMBL" id="QZBT01000022">
    <property type="protein sequence ID" value="THZ86441.1"/>
    <property type="molecule type" value="Genomic_DNA"/>
</dbReference>
<comment type="caution">
    <text evidence="3">The sequence shown here is derived from an EMBL/GenBank/DDBJ whole genome shotgun (WGS) entry which is preliminary data.</text>
</comment>
<dbReference type="Pfam" id="PF10383">
    <property type="entry name" value="Clr2"/>
    <property type="match status" value="1"/>
</dbReference>
<proteinExistence type="predicted"/>
<feature type="domain" description="Cryptic loci regulator 2 C-terminal" evidence="1">
    <location>
        <begin position="441"/>
        <end position="552"/>
    </location>
</feature>
<name>A0A4S9Y4G1_AURPU</name>
<dbReference type="GO" id="GO:0070824">
    <property type="term" value="C:SHREC complex"/>
    <property type="evidence" value="ECO:0007669"/>
    <property type="project" value="InterPro"/>
</dbReference>
<dbReference type="PANTHER" id="PTHR38046">
    <property type="entry name" value="CRYPTIC LOCI REGULATOR 2"/>
    <property type="match status" value="1"/>
</dbReference>
<evidence type="ECO:0000259" key="2">
    <source>
        <dbReference type="Pfam" id="PF16761"/>
    </source>
</evidence>
<feature type="non-terminal residue" evidence="3">
    <location>
        <position position="1"/>
    </location>
</feature>
<dbReference type="AlphaFoldDB" id="A0A4S9Y4G1"/>
<dbReference type="PANTHER" id="PTHR38046:SF1">
    <property type="entry name" value="CRYPTIC LOCI REGULATOR 2"/>
    <property type="match status" value="1"/>
</dbReference>
<dbReference type="GO" id="GO:0030466">
    <property type="term" value="P:silent mating-type cassette heterochromatin formation"/>
    <property type="evidence" value="ECO:0007669"/>
    <property type="project" value="TreeGrafter"/>
</dbReference>
<dbReference type="InterPro" id="IPR031915">
    <property type="entry name" value="Clr2_N"/>
</dbReference>
<feature type="domain" description="Cryptic loci regulator 2 N-terminal" evidence="2">
    <location>
        <begin position="121"/>
        <end position="180"/>
    </location>
</feature>
<organism evidence="3 4">
    <name type="scientific">Aureobasidium pullulans</name>
    <name type="common">Black yeast</name>
    <name type="synonym">Pullularia pullulans</name>
    <dbReference type="NCBI Taxonomy" id="5580"/>
    <lineage>
        <taxon>Eukaryota</taxon>
        <taxon>Fungi</taxon>
        <taxon>Dikarya</taxon>
        <taxon>Ascomycota</taxon>
        <taxon>Pezizomycotina</taxon>
        <taxon>Dothideomycetes</taxon>
        <taxon>Dothideomycetidae</taxon>
        <taxon>Dothideales</taxon>
        <taxon>Saccotheciaceae</taxon>
        <taxon>Aureobasidium</taxon>
    </lineage>
</organism>
<accession>A0A4S9Y4G1</accession>
<dbReference type="GO" id="GO:0031934">
    <property type="term" value="C:mating-type region heterochromatin"/>
    <property type="evidence" value="ECO:0007669"/>
    <property type="project" value="TreeGrafter"/>
</dbReference>
<evidence type="ECO:0000259" key="1">
    <source>
        <dbReference type="Pfam" id="PF10383"/>
    </source>
</evidence>
<dbReference type="Pfam" id="PF16761">
    <property type="entry name" value="Clr2_transil"/>
    <property type="match status" value="1"/>
</dbReference>
<protein>
    <submittedName>
        <fullName evidence="3">Uncharacterized protein</fullName>
    </submittedName>
</protein>
<reference evidence="3 4" key="1">
    <citation type="submission" date="2018-10" db="EMBL/GenBank/DDBJ databases">
        <title>Fifty Aureobasidium pullulans genomes reveal a recombining polyextremotolerant generalist.</title>
        <authorList>
            <person name="Gostincar C."/>
            <person name="Turk M."/>
            <person name="Zajc J."/>
            <person name="Gunde-Cimerman N."/>
        </authorList>
    </citation>
    <scope>NUCLEOTIDE SEQUENCE [LARGE SCALE GENOMIC DNA]</scope>
    <source>
        <strain evidence="3 4">EXF-3403</strain>
    </source>
</reference>
<sequence length="716" mass="80340">EGEVCHKAIGLGGFGRESLHCVQLPVKPKSFIDAKADRSWRSTAHPAPVPEIQPKAPILILNTDAKMVHIINWSNFRSDGDPAKHLTHTSDTDIDIPVALLVDYVNKHQIIKDRFGSVAFDSLPDNYIVVTAYGTKNPSRYWRTIYGHPRGSIASLEDFAPHIVFLLTRDGSQPCGCSKCKKAPKEQKISRSTSNIESTPNAIHDDMEPAFPPTPMDVDDDEFPVNTNTDEDGTPNVLTQLLDRAWAGEHFGQAIAETGSMHWLLENEAAEFPDYLKRVKRTPRWQFRLGEVVLVARNLKPDDKLRMDDATGILKIFSRAYGPIGLPIWEAAVVTQLYPKAFGIGILDQHGDSQGTAFDGYRVEPVSEIGTNNKPWSTRYQVVDPLNMRPFSHWRELIDNADLNDPHACHPTVRHAMLAMSSVSPVGRYHFTANGQEARLYFKGVYIGAEFLTQGDVVRFSSPQHLNSFGNDVLHIKHMYLSAGLDRDTEPKGFHLQGIGYTVDRAHAHGNFQRPVPVEELPFRSMRGYGLWYKMSADDTIVRVNYARVLTRLGEDNYMKIMIKHSHTKVASGGGATHMGMPDHVIDITYGLEGVVAAREHSSKFDPRIDRSLGETFYLADDRVEQLDLQLINGHDVGQKARFGFDSAPQPLQEAHLKSMFRARAARPKAPAPAPKKSAEYEFTEKEMEFAEAFMDKYEAGYTQRQTEGDFDEFIS</sequence>
<dbReference type="Proteomes" id="UP000310039">
    <property type="component" value="Unassembled WGS sequence"/>
</dbReference>
<dbReference type="InterPro" id="IPR038986">
    <property type="entry name" value="Clr2"/>
</dbReference>
<gene>
    <name evidence="3" type="ORF">D6C84_02474</name>
</gene>
<dbReference type="InterPro" id="IPR018839">
    <property type="entry name" value="Tscrpt-silencing_Clr2_C"/>
</dbReference>
<evidence type="ECO:0000313" key="4">
    <source>
        <dbReference type="Proteomes" id="UP000310039"/>
    </source>
</evidence>
<evidence type="ECO:0000313" key="3">
    <source>
        <dbReference type="EMBL" id="THZ86441.1"/>
    </source>
</evidence>